<evidence type="ECO:0000256" key="3">
    <source>
        <dbReference type="ARBA" id="ARBA00022692"/>
    </source>
</evidence>
<dbReference type="PANTHER" id="PTHR30572">
    <property type="entry name" value="MEMBRANE COMPONENT OF TRANSPORTER-RELATED"/>
    <property type="match status" value="1"/>
</dbReference>
<dbReference type="PROSITE" id="PS01124">
    <property type="entry name" value="HTH_ARAC_FAMILY_2"/>
    <property type="match status" value="1"/>
</dbReference>
<evidence type="ECO:0000256" key="1">
    <source>
        <dbReference type="ARBA" id="ARBA00004651"/>
    </source>
</evidence>
<dbReference type="InterPro" id="IPR009057">
    <property type="entry name" value="Homeodomain-like_sf"/>
</dbReference>
<keyword evidence="7 9" id="KW-0472">Membrane</keyword>
<dbReference type="GO" id="GO:0022857">
    <property type="term" value="F:transmembrane transporter activity"/>
    <property type="evidence" value="ECO:0007669"/>
    <property type="project" value="TreeGrafter"/>
</dbReference>
<evidence type="ECO:0000313" key="11">
    <source>
        <dbReference type="EMBL" id="RKR80449.1"/>
    </source>
</evidence>
<dbReference type="Pfam" id="PF12704">
    <property type="entry name" value="MacB_PCD"/>
    <property type="match status" value="2"/>
</dbReference>
<feature type="transmembrane region" description="Helical" evidence="9">
    <location>
        <begin position="788"/>
        <end position="809"/>
    </location>
</feature>
<feature type="transmembrane region" description="Helical" evidence="9">
    <location>
        <begin position="372"/>
        <end position="392"/>
    </location>
</feature>
<keyword evidence="12" id="KW-1185">Reference proteome</keyword>
<evidence type="ECO:0000256" key="8">
    <source>
        <dbReference type="ARBA" id="ARBA00023163"/>
    </source>
</evidence>
<keyword evidence="5" id="KW-0805">Transcription regulation</keyword>
<keyword evidence="6 11" id="KW-0238">DNA-binding</keyword>
<evidence type="ECO:0000256" key="6">
    <source>
        <dbReference type="ARBA" id="ARBA00023125"/>
    </source>
</evidence>
<dbReference type="SMART" id="SM00342">
    <property type="entry name" value="HTH_ARAC"/>
    <property type="match status" value="1"/>
</dbReference>
<dbReference type="GO" id="GO:0005886">
    <property type="term" value="C:plasma membrane"/>
    <property type="evidence" value="ECO:0007669"/>
    <property type="project" value="UniProtKB-SubCell"/>
</dbReference>
<dbReference type="GO" id="GO:0003700">
    <property type="term" value="F:DNA-binding transcription factor activity"/>
    <property type="evidence" value="ECO:0007669"/>
    <property type="project" value="InterPro"/>
</dbReference>
<keyword evidence="3 9" id="KW-0812">Transmembrane</keyword>
<dbReference type="RefSeq" id="WP_008506601.1">
    <property type="nucleotide sequence ID" value="NZ_RBKU01000001.1"/>
</dbReference>
<protein>
    <submittedName>
        <fullName evidence="11">AraC-like DNA-binding protein</fullName>
    </submittedName>
</protein>
<feature type="transmembrane region" description="Helical" evidence="9">
    <location>
        <begin position="144"/>
        <end position="165"/>
    </location>
</feature>
<keyword evidence="2" id="KW-1003">Cell membrane</keyword>
<feature type="transmembrane region" description="Helical" evidence="9">
    <location>
        <begin position="95"/>
        <end position="123"/>
    </location>
</feature>
<evidence type="ECO:0000259" key="10">
    <source>
        <dbReference type="PROSITE" id="PS01124"/>
    </source>
</evidence>
<dbReference type="Proteomes" id="UP000268007">
    <property type="component" value="Unassembled WGS sequence"/>
</dbReference>
<evidence type="ECO:0000256" key="9">
    <source>
        <dbReference type="SAM" id="Phobius"/>
    </source>
</evidence>
<dbReference type="PROSITE" id="PS00041">
    <property type="entry name" value="HTH_ARAC_FAMILY_1"/>
    <property type="match status" value="1"/>
</dbReference>
<keyword evidence="8" id="KW-0804">Transcription</keyword>
<dbReference type="InterPro" id="IPR018060">
    <property type="entry name" value="HTH_AraC"/>
</dbReference>
<organism evidence="11 12">
    <name type="scientific">Mucilaginibacter gracilis</name>
    <dbReference type="NCBI Taxonomy" id="423350"/>
    <lineage>
        <taxon>Bacteria</taxon>
        <taxon>Pseudomonadati</taxon>
        <taxon>Bacteroidota</taxon>
        <taxon>Sphingobacteriia</taxon>
        <taxon>Sphingobacteriales</taxon>
        <taxon>Sphingobacteriaceae</taxon>
        <taxon>Mucilaginibacter</taxon>
    </lineage>
</organism>
<dbReference type="InterPro" id="IPR050250">
    <property type="entry name" value="Macrolide_Exporter_MacB"/>
</dbReference>
<dbReference type="OrthoDB" id="1451596at2"/>
<feature type="domain" description="HTH araC/xylS-type" evidence="10">
    <location>
        <begin position="209"/>
        <end position="313"/>
    </location>
</feature>
<proteinExistence type="predicted"/>
<comment type="caution">
    <text evidence="11">The sequence shown here is derived from an EMBL/GenBank/DDBJ whole genome shotgun (WGS) entry which is preliminary data.</text>
</comment>
<feature type="transmembrane region" description="Helical" evidence="9">
    <location>
        <begin position="1109"/>
        <end position="1131"/>
    </location>
</feature>
<feature type="transmembrane region" description="Helical" evidence="9">
    <location>
        <begin position="742"/>
        <end position="767"/>
    </location>
</feature>
<evidence type="ECO:0000256" key="2">
    <source>
        <dbReference type="ARBA" id="ARBA00022475"/>
    </source>
</evidence>
<evidence type="ECO:0000256" key="5">
    <source>
        <dbReference type="ARBA" id="ARBA00023015"/>
    </source>
</evidence>
<dbReference type="Gene3D" id="1.10.10.60">
    <property type="entry name" value="Homeodomain-like"/>
    <property type="match status" value="2"/>
</dbReference>
<feature type="transmembrane region" description="Helical" evidence="9">
    <location>
        <begin position="1061"/>
        <end position="1089"/>
    </location>
</feature>
<dbReference type="GO" id="GO:0043565">
    <property type="term" value="F:sequence-specific DNA binding"/>
    <property type="evidence" value="ECO:0007669"/>
    <property type="project" value="InterPro"/>
</dbReference>
<feature type="transmembrane region" description="Helical" evidence="9">
    <location>
        <begin position="48"/>
        <end position="69"/>
    </location>
</feature>
<dbReference type="InterPro" id="IPR025857">
    <property type="entry name" value="MacB_PCD"/>
</dbReference>
<feature type="transmembrane region" description="Helical" evidence="9">
    <location>
        <begin position="701"/>
        <end position="722"/>
    </location>
</feature>
<dbReference type="SUPFAM" id="SSF46689">
    <property type="entry name" value="Homeodomain-like"/>
    <property type="match status" value="1"/>
</dbReference>
<evidence type="ECO:0000256" key="4">
    <source>
        <dbReference type="ARBA" id="ARBA00022989"/>
    </source>
</evidence>
<dbReference type="InterPro" id="IPR003838">
    <property type="entry name" value="ABC3_permease_C"/>
</dbReference>
<dbReference type="Pfam" id="PF02687">
    <property type="entry name" value="FtsX"/>
    <property type="match status" value="2"/>
</dbReference>
<evidence type="ECO:0000313" key="12">
    <source>
        <dbReference type="Proteomes" id="UP000268007"/>
    </source>
</evidence>
<dbReference type="PANTHER" id="PTHR30572:SF18">
    <property type="entry name" value="ABC-TYPE MACROLIDE FAMILY EXPORT SYSTEM PERMEASE COMPONENT 2"/>
    <property type="match status" value="1"/>
</dbReference>
<dbReference type="AlphaFoldDB" id="A0A495IX58"/>
<comment type="subcellular location">
    <subcellularLocation>
        <location evidence="1">Cell membrane</location>
        <topology evidence="1">Multi-pass membrane protein</topology>
    </subcellularLocation>
</comment>
<feature type="transmembrane region" description="Helical" evidence="9">
    <location>
        <begin position="12"/>
        <end position="36"/>
    </location>
</feature>
<dbReference type="Pfam" id="PF12833">
    <property type="entry name" value="HTH_18"/>
    <property type="match status" value="1"/>
</dbReference>
<accession>A0A495IX58</accession>
<keyword evidence="4 9" id="KW-1133">Transmembrane helix</keyword>
<reference evidence="11 12" key="1">
    <citation type="submission" date="2018-10" db="EMBL/GenBank/DDBJ databases">
        <title>Genomic Encyclopedia of Archaeal and Bacterial Type Strains, Phase II (KMG-II): from individual species to whole genera.</title>
        <authorList>
            <person name="Goeker M."/>
        </authorList>
    </citation>
    <scope>NUCLEOTIDE SEQUENCE [LARGE SCALE GENOMIC DNA]</scope>
    <source>
        <strain evidence="11 12">DSM 18602</strain>
    </source>
</reference>
<evidence type="ECO:0000256" key="7">
    <source>
        <dbReference type="ARBA" id="ARBA00023136"/>
    </source>
</evidence>
<feature type="transmembrane region" description="Helical" evidence="9">
    <location>
        <begin position="1025"/>
        <end position="1049"/>
    </location>
</feature>
<dbReference type="InterPro" id="IPR018062">
    <property type="entry name" value="HTH_AraC-typ_CS"/>
</dbReference>
<sequence length="1148" mass="128718">MIEDTKYLEFHFFHISLYDLASLGTLFSGLTLALLLVSAKRPERTANLFLSAALAVAVLKTGGLTPFFLPALGPLLYFYVRQLTSPDGRFHRRNILHFCILLVSYWVPTWLVLISVIVYLYLAHGMIEGFYRRLRPVTMDRPRFAFQRLNKALVLLGLFCLLSMFDDTICLTIALALIGMAVDVIRKADNGLQLTMPITDRSDAREKGRRLREVVATNRLYTDAELTLATLAQKLKIHPHDLSRMINQGLEKNFSDFINEFRVREIARKMRDPENDRLTLLGIAYDSGFNSERTFHRVFKELTGKTPLEYKNSLRKELPIDKLAAPPRISPLILRSESPLVWAEEKLNRNYMFSNYFKTTFRYLLQNRAYSFINIAGLSIGLACAMLILVYVQDEVSYDRFHQNVDQIYRIDKQTTKTDGSVSNGSYTGYFPGPRFAASIPEIKTFVRFQPARADIKTESDIRSQSVCLVDANFFSVFNFPLLSGNARSVLTEPNSAVITEEMAKKLFGSSNAVGKVIFIRQDSTFNPHVITGVAKNCPDNSSIKFQVLLPLKVSAMDESNNGNWFNSFLSTFVVLSPGAEIKALQNKMDGVFESDAGKAISEIKSKYKVKSIGISYLLEPLTAIHLGKLVPDGNEILSDKSNPEFSYILSAIAVFVLLIACINFVNLTIARSVKRAKEIGIRKVIGGTTRQLRIQFLSESFMLCLIAFTLALGIVVVILPVFSGLSNKVLSLSYLLNVKLIIYYIALFLITSLSAGIYPAMVLSNYHPVQTLYSRFNLAGKNYLQRALVVFQFALASFLIVGAITIYLQFNFLTTQNLGYDDHNLIVVNKSQLTRNEAAVFKQELMKNPNMIDVAPKNGGDNNNTVKVSGDQQVNIAVETIDAAYLPLLKVPVIAGRNFSDKYPADATQSALVNEAFVQEAGWKQPIGEQINTFNGESYTVVGVVKNYHYKPLTEKITPQFFTMNPGNSYGMLHIKIKPGTETASLQYIANTFKGLFPFSPFAYTFKQEKNEQSYASEARWKQIILFSAVLTIFISCIGLFGLSVLAVEKRVKEIGVRKVLGASVSSIVTILSADFVKLIFIALAISMPFAWIATNKWLQNYPYRITVSWWLFLSGSLLVVLIALITISFQSIRAAITNPVKSLRAE</sequence>
<dbReference type="EMBL" id="RBKU01000001">
    <property type="protein sequence ID" value="RKR80449.1"/>
    <property type="molecule type" value="Genomic_DNA"/>
</dbReference>
<gene>
    <name evidence="11" type="ORF">BDD43_0558</name>
</gene>
<feature type="transmembrane region" description="Helical" evidence="9">
    <location>
        <begin position="646"/>
        <end position="670"/>
    </location>
</feature>
<name>A0A495IX58_9SPHI</name>